<dbReference type="PANTHER" id="PTHR43280:SF2">
    <property type="entry name" value="HTH-TYPE TRANSCRIPTIONAL REGULATOR EXSA"/>
    <property type="match status" value="1"/>
</dbReference>
<evidence type="ECO:0000256" key="2">
    <source>
        <dbReference type="ARBA" id="ARBA00023125"/>
    </source>
</evidence>
<dbReference type="SMART" id="SM00448">
    <property type="entry name" value="REC"/>
    <property type="match status" value="1"/>
</dbReference>
<dbReference type="InterPro" id="IPR011006">
    <property type="entry name" value="CheY-like_superfamily"/>
</dbReference>
<dbReference type="InterPro" id="IPR020449">
    <property type="entry name" value="Tscrpt_reg_AraC-type_HTH"/>
</dbReference>
<dbReference type="PRINTS" id="PR00032">
    <property type="entry name" value="HTHARAC"/>
</dbReference>
<feature type="modified residue" description="4-aspartylphosphate" evidence="4">
    <location>
        <position position="56"/>
    </location>
</feature>
<dbReference type="InterPro" id="IPR001789">
    <property type="entry name" value="Sig_transdc_resp-reg_receiver"/>
</dbReference>
<evidence type="ECO:0000259" key="6">
    <source>
        <dbReference type="PROSITE" id="PS50110"/>
    </source>
</evidence>
<evidence type="ECO:0000313" key="7">
    <source>
        <dbReference type="EMBL" id="MFC7147494.1"/>
    </source>
</evidence>
<proteinExistence type="predicted"/>
<evidence type="ECO:0000256" key="3">
    <source>
        <dbReference type="ARBA" id="ARBA00023163"/>
    </source>
</evidence>
<accession>A0ABW2F678</accession>
<dbReference type="InterPro" id="IPR009057">
    <property type="entry name" value="Homeodomain-like_sf"/>
</dbReference>
<dbReference type="InterPro" id="IPR018060">
    <property type="entry name" value="HTH_AraC"/>
</dbReference>
<dbReference type="SMART" id="SM00342">
    <property type="entry name" value="HTH_ARAC"/>
    <property type="match status" value="1"/>
</dbReference>
<keyword evidence="3" id="KW-0804">Transcription</keyword>
<evidence type="ECO:0000313" key="8">
    <source>
        <dbReference type="Proteomes" id="UP001596378"/>
    </source>
</evidence>
<evidence type="ECO:0000256" key="1">
    <source>
        <dbReference type="ARBA" id="ARBA00023015"/>
    </source>
</evidence>
<keyword evidence="4" id="KW-0597">Phosphoprotein</keyword>
<protein>
    <submittedName>
        <fullName evidence="7">Response regulator</fullName>
    </submittedName>
</protein>
<gene>
    <name evidence="7" type="ORF">ACFQMJ_03005</name>
</gene>
<dbReference type="EMBL" id="JBHTAI010000002">
    <property type="protein sequence ID" value="MFC7147494.1"/>
    <property type="molecule type" value="Genomic_DNA"/>
</dbReference>
<keyword evidence="8" id="KW-1185">Reference proteome</keyword>
<organism evidence="7 8">
    <name type="scientific">Cohnella cellulosilytica</name>
    <dbReference type="NCBI Taxonomy" id="986710"/>
    <lineage>
        <taxon>Bacteria</taxon>
        <taxon>Bacillati</taxon>
        <taxon>Bacillota</taxon>
        <taxon>Bacilli</taxon>
        <taxon>Bacillales</taxon>
        <taxon>Paenibacillaceae</taxon>
        <taxon>Cohnella</taxon>
    </lineage>
</organism>
<comment type="caution">
    <text evidence="7">The sequence shown here is derived from an EMBL/GenBank/DDBJ whole genome shotgun (WGS) entry which is preliminary data.</text>
</comment>
<dbReference type="PROSITE" id="PS00041">
    <property type="entry name" value="HTH_ARAC_FAMILY_1"/>
    <property type="match status" value="1"/>
</dbReference>
<reference evidence="8" key="1">
    <citation type="journal article" date="2019" name="Int. J. Syst. Evol. Microbiol.">
        <title>The Global Catalogue of Microorganisms (GCM) 10K type strain sequencing project: providing services to taxonomists for standard genome sequencing and annotation.</title>
        <authorList>
            <consortium name="The Broad Institute Genomics Platform"/>
            <consortium name="The Broad Institute Genome Sequencing Center for Infectious Disease"/>
            <person name="Wu L."/>
            <person name="Ma J."/>
        </authorList>
    </citation>
    <scope>NUCLEOTIDE SEQUENCE [LARGE SCALE GENOMIC DNA]</scope>
    <source>
        <strain evidence="8">KCTC 12907</strain>
    </source>
</reference>
<dbReference type="Pfam" id="PF12833">
    <property type="entry name" value="HTH_18"/>
    <property type="match status" value="1"/>
</dbReference>
<dbReference type="SUPFAM" id="SSF52172">
    <property type="entry name" value="CheY-like"/>
    <property type="match status" value="1"/>
</dbReference>
<dbReference type="InterPro" id="IPR041522">
    <property type="entry name" value="CdaR_GGDEF"/>
</dbReference>
<dbReference type="RefSeq" id="WP_378051180.1">
    <property type="nucleotide sequence ID" value="NZ_JBHMDN010000033.1"/>
</dbReference>
<dbReference type="PANTHER" id="PTHR43280">
    <property type="entry name" value="ARAC-FAMILY TRANSCRIPTIONAL REGULATOR"/>
    <property type="match status" value="1"/>
</dbReference>
<sequence length="530" mass="60461">MKITVVLADDEPLILKGLGKLIPWEEYGMEIVGLAYDGKELLETIEALKPDIVISDISMPHYSGIDIIKEIKRRELPIKTVFISAYQEFSYARDAVAYGAVDYLVKPVKKTELEAVIAKTLSLIREENEEDRRRRKLDQLERKNRDGELGVWLEQLVEGTLSERAEGYSHLVDKLEGPLHAVGIVQVDPEGNDNERWPAPTQKLVQFAVRNIVQESVEAFGRGYSFVRAGKHVFVLSCEEPGIPLELASAIRDNVLNFLKLKVSIGVGDPVRVLSELRVSREQAEQALEMTYFTGLNRAIGYRVLERRKDSENEWFTLQSEIIKGLTEGEWDDALSRMKALLQVIKAATVGNRQLAVSTCFSSLLYIVQEVNKSDVPMSDWGFDIQHLQSRLGQYETYGAMCDGIVDMLEELYDRIGDKPAGREQTLVARIVRYIEAHYAEDISLESVAAIAFMNPYYFSSFFKKHTKRNFKQYVTELRMQQAVLLLKTTDLMVYEIAERVGYNNARHFSDMFKKHTGKLPQEFKQALKD</sequence>
<dbReference type="CDD" id="cd17536">
    <property type="entry name" value="REC_YesN-like"/>
    <property type="match status" value="1"/>
</dbReference>
<evidence type="ECO:0000256" key="4">
    <source>
        <dbReference type="PROSITE-ProRule" id="PRU00169"/>
    </source>
</evidence>
<keyword evidence="1" id="KW-0805">Transcription regulation</keyword>
<feature type="domain" description="HTH araC/xylS-type" evidence="5">
    <location>
        <begin position="429"/>
        <end position="527"/>
    </location>
</feature>
<dbReference type="Pfam" id="PF17853">
    <property type="entry name" value="GGDEF_2"/>
    <property type="match status" value="1"/>
</dbReference>
<feature type="domain" description="Response regulatory" evidence="6">
    <location>
        <begin position="4"/>
        <end position="121"/>
    </location>
</feature>
<dbReference type="Pfam" id="PF00072">
    <property type="entry name" value="Response_reg"/>
    <property type="match status" value="1"/>
</dbReference>
<dbReference type="Gene3D" id="3.40.50.2300">
    <property type="match status" value="1"/>
</dbReference>
<dbReference type="Proteomes" id="UP001596378">
    <property type="component" value="Unassembled WGS sequence"/>
</dbReference>
<dbReference type="SUPFAM" id="SSF46689">
    <property type="entry name" value="Homeodomain-like"/>
    <property type="match status" value="2"/>
</dbReference>
<dbReference type="Gene3D" id="1.10.10.60">
    <property type="entry name" value="Homeodomain-like"/>
    <property type="match status" value="2"/>
</dbReference>
<dbReference type="InterPro" id="IPR018062">
    <property type="entry name" value="HTH_AraC-typ_CS"/>
</dbReference>
<name>A0ABW2F678_9BACL</name>
<keyword evidence="2" id="KW-0238">DNA-binding</keyword>
<evidence type="ECO:0000259" key="5">
    <source>
        <dbReference type="PROSITE" id="PS01124"/>
    </source>
</evidence>
<dbReference type="PROSITE" id="PS50110">
    <property type="entry name" value="RESPONSE_REGULATORY"/>
    <property type="match status" value="1"/>
</dbReference>
<dbReference type="PROSITE" id="PS01124">
    <property type="entry name" value="HTH_ARAC_FAMILY_2"/>
    <property type="match status" value="1"/>
</dbReference>